<dbReference type="EMBL" id="AP026867">
    <property type="protein sequence ID" value="BDS11582.1"/>
    <property type="molecule type" value="Genomic_DNA"/>
</dbReference>
<name>A0A915YED6_9BACT</name>
<accession>A0A915YED6</accession>
<sequence length="374" mass="42403">MGLKSNNLVEDKVGGISAIDEFLSSDDVFLQDFNKSRKKLTEFLKAIIRHHINSNPYYADYCKRMNFNIEEDEFDLNKIPLLPSAIFKNDLKFVQSNWDDSVMLTTSSGTKGTVSQVPRDNTTLMRFFASVAAGVQEVFEIPQSNLDLYCLSPKLEEIKHLWISYVITGVSLYFPSKFYVSNDEFKVEQLVSDLRKVDQDKNGKKIVIIGPPALVLDTTKELAKTGNLNLLDRCLIVTMGGWKSRQGDIVERKELTQRIVEAFGLLNEEYVRDVYNMVELNTVIFECKHHKKHCPPWLYARARNPQNLTVQASGELGILSFADPTAVSYPGFVLSDDFGVVHEQVKCTCGIVSDIIEIKRRVNKLESRGCALKI</sequence>
<dbReference type="Gene3D" id="3.40.50.12780">
    <property type="entry name" value="N-terminal domain of ligase-like"/>
    <property type="match status" value="1"/>
</dbReference>
<dbReference type="GO" id="GO:0008218">
    <property type="term" value="P:bioluminescence"/>
    <property type="evidence" value="ECO:0007669"/>
    <property type="project" value="InterPro"/>
</dbReference>
<dbReference type="InterPro" id="IPR042099">
    <property type="entry name" value="ANL_N_sf"/>
</dbReference>
<keyword evidence="3" id="KW-1185">Reference proteome</keyword>
<dbReference type="AlphaFoldDB" id="A0A915YED6"/>
<dbReference type="Proteomes" id="UP001060919">
    <property type="component" value="Chromosome"/>
</dbReference>
<dbReference type="RefSeq" id="WP_264792739.1">
    <property type="nucleotide sequence ID" value="NZ_AP026867.1"/>
</dbReference>
<gene>
    <name evidence="2" type="ORF">AsAng_0022960</name>
</gene>
<dbReference type="InterPro" id="IPR007534">
    <property type="entry name" value="LuxE"/>
</dbReference>
<evidence type="ECO:0000259" key="1">
    <source>
        <dbReference type="Pfam" id="PF04443"/>
    </source>
</evidence>
<evidence type="ECO:0000313" key="3">
    <source>
        <dbReference type="Proteomes" id="UP001060919"/>
    </source>
</evidence>
<dbReference type="KEGG" id="aup:AsAng_0022960"/>
<dbReference type="GO" id="GO:0047474">
    <property type="term" value="F:long-chain fatty acid--protein ligase activity"/>
    <property type="evidence" value="ECO:0007669"/>
    <property type="project" value="InterPro"/>
</dbReference>
<protein>
    <recommendedName>
        <fullName evidence="1">Acyl-protein synthetase LuxE domain-containing protein</fullName>
    </recommendedName>
</protein>
<dbReference type="Pfam" id="PF04443">
    <property type="entry name" value="LuxE"/>
    <property type="match status" value="1"/>
</dbReference>
<organism evidence="2 3">
    <name type="scientific">Aureispira anguillae</name>
    <dbReference type="NCBI Taxonomy" id="2864201"/>
    <lineage>
        <taxon>Bacteria</taxon>
        <taxon>Pseudomonadati</taxon>
        <taxon>Bacteroidota</taxon>
        <taxon>Saprospiria</taxon>
        <taxon>Saprospirales</taxon>
        <taxon>Saprospiraceae</taxon>
        <taxon>Aureispira</taxon>
    </lineage>
</organism>
<reference evidence="2" key="1">
    <citation type="submission" date="2022-09" db="EMBL/GenBank/DDBJ databases">
        <title>Aureispira anguillicida sp. nov., isolated from Leptocephalus of Japanese eel Anguilla japonica.</title>
        <authorList>
            <person name="Yuasa K."/>
            <person name="Mekata T."/>
            <person name="Ikunari K."/>
        </authorList>
    </citation>
    <scope>NUCLEOTIDE SEQUENCE</scope>
    <source>
        <strain evidence="2">EL160426</strain>
    </source>
</reference>
<feature type="domain" description="Acyl-protein synthetase LuxE" evidence="1">
    <location>
        <begin position="16"/>
        <end position="373"/>
    </location>
</feature>
<evidence type="ECO:0000313" key="2">
    <source>
        <dbReference type="EMBL" id="BDS11582.1"/>
    </source>
</evidence>
<proteinExistence type="predicted"/>